<reference evidence="4 5" key="1">
    <citation type="journal article" date="2013" name="Int. J. Syst. Evol. Microbiol.">
        <title>Celerinatantimonas yamalensis sp. nov., a cold-adapted diazotrophic bacterium from a cold permafrost brine.</title>
        <authorList>
            <person name="Shcherbakova V."/>
            <person name="Chuvilskaya N."/>
            <person name="Rivkina E."/>
            <person name="Demidov N."/>
            <person name="Uchaeva V."/>
            <person name="Suetin S."/>
            <person name="Suzina N."/>
            <person name="Gilichinsky D."/>
        </authorList>
    </citation>
    <scope>NUCLEOTIDE SEQUENCE [LARGE SCALE GENOMIC DNA]</scope>
    <source>
        <strain evidence="4 5">C7</strain>
    </source>
</reference>
<dbReference type="PROSITE" id="PS51186">
    <property type="entry name" value="GNAT"/>
    <property type="match status" value="1"/>
</dbReference>
<evidence type="ECO:0000256" key="1">
    <source>
        <dbReference type="ARBA" id="ARBA00022679"/>
    </source>
</evidence>
<accession>A0ABW9G8C6</accession>
<dbReference type="Pfam" id="PF00583">
    <property type="entry name" value="Acetyltransf_1"/>
    <property type="match status" value="1"/>
</dbReference>
<dbReference type="SUPFAM" id="SSF55729">
    <property type="entry name" value="Acyl-CoA N-acyltransferases (Nat)"/>
    <property type="match status" value="1"/>
</dbReference>
<evidence type="ECO:0000313" key="5">
    <source>
        <dbReference type="Proteomes" id="UP001629953"/>
    </source>
</evidence>
<dbReference type="InterPro" id="IPR016181">
    <property type="entry name" value="Acyl_CoA_acyltransferase"/>
</dbReference>
<gene>
    <name evidence="4" type="ORF">ABUE30_07905</name>
</gene>
<keyword evidence="5" id="KW-1185">Reference proteome</keyword>
<evidence type="ECO:0000259" key="3">
    <source>
        <dbReference type="PROSITE" id="PS51186"/>
    </source>
</evidence>
<dbReference type="InterPro" id="IPR050680">
    <property type="entry name" value="YpeA/RimI_acetyltransf"/>
</dbReference>
<dbReference type="PANTHER" id="PTHR43420:SF47">
    <property type="entry name" value="N-ACETYLTRANSFERASE DOMAIN-CONTAINING PROTEIN"/>
    <property type="match status" value="1"/>
</dbReference>
<evidence type="ECO:0000256" key="2">
    <source>
        <dbReference type="ARBA" id="ARBA00023315"/>
    </source>
</evidence>
<proteinExistence type="predicted"/>
<comment type="caution">
    <text evidence="4">The sequence shown here is derived from an EMBL/GenBank/DDBJ whole genome shotgun (WGS) entry which is preliminary data.</text>
</comment>
<keyword evidence="1" id="KW-0808">Transferase</keyword>
<name>A0ABW9G8C6_9GAMM</name>
<dbReference type="EMBL" id="JBEQCT010000002">
    <property type="protein sequence ID" value="MFM2484986.1"/>
    <property type="molecule type" value="Genomic_DNA"/>
</dbReference>
<dbReference type="CDD" id="cd04301">
    <property type="entry name" value="NAT_SF"/>
    <property type="match status" value="1"/>
</dbReference>
<dbReference type="RefSeq" id="WP_408623172.1">
    <property type="nucleotide sequence ID" value="NZ_JBEQCT010000002.1"/>
</dbReference>
<evidence type="ECO:0000313" key="4">
    <source>
        <dbReference type="EMBL" id="MFM2484986.1"/>
    </source>
</evidence>
<keyword evidence="2" id="KW-0012">Acyltransferase</keyword>
<dbReference type="InterPro" id="IPR000182">
    <property type="entry name" value="GNAT_dom"/>
</dbReference>
<dbReference type="Gene3D" id="3.40.630.30">
    <property type="match status" value="1"/>
</dbReference>
<feature type="domain" description="N-acetyltransferase" evidence="3">
    <location>
        <begin position="4"/>
        <end position="168"/>
    </location>
</feature>
<sequence length="171" mass="19225">MSELDIKILTPEDWELYKTARLNSLKESPDSFGSTYNQEAALLDTEWRSRLDLKFREIDALPLIAEFKGQPVGIAWGCIHKPNLKVAHIYQMWVSPELRGKGIAKSLLLKIEGWALGRRCSLMVLGVTTSNEVAVNLYRSFGFVAAGQLEELRADSPLLVQPMTKELNHAV</sequence>
<dbReference type="Proteomes" id="UP001629953">
    <property type="component" value="Unassembled WGS sequence"/>
</dbReference>
<dbReference type="PANTHER" id="PTHR43420">
    <property type="entry name" value="ACETYLTRANSFERASE"/>
    <property type="match status" value="1"/>
</dbReference>
<protein>
    <submittedName>
        <fullName evidence="4">GNAT family N-acetyltransferase</fullName>
    </submittedName>
</protein>
<organism evidence="4 5">
    <name type="scientific">Celerinatantimonas yamalensis</name>
    <dbReference type="NCBI Taxonomy" id="559956"/>
    <lineage>
        <taxon>Bacteria</taxon>
        <taxon>Pseudomonadati</taxon>
        <taxon>Pseudomonadota</taxon>
        <taxon>Gammaproteobacteria</taxon>
        <taxon>Celerinatantimonadaceae</taxon>
        <taxon>Celerinatantimonas</taxon>
    </lineage>
</organism>